<evidence type="ECO:0000259" key="2">
    <source>
        <dbReference type="Pfam" id="PF04984"/>
    </source>
</evidence>
<proteinExistence type="inferred from homology"/>
<name>A0A016XJG9_9BURK</name>
<dbReference type="InterPro" id="IPR035089">
    <property type="entry name" value="Phage_sheath_subtilisin"/>
</dbReference>
<evidence type="ECO:0000313" key="4">
    <source>
        <dbReference type="EMBL" id="EYC51702.1"/>
    </source>
</evidence>
<dbReference type="InterPro" id="IPR020287">
    <property type="entry name" value="Tail_sheath_C"/>
</dbReference>
<dbReference type="EMBL" id="JEMG01000001">
    <property type="protein sequence ID" value="EYC51702.1"/>
    <property type="molecule type" value="Genomic_DNA"/>
</dbReference>
<sequence length="489" mass="51210">MNFNQIPVNLLTPGQYVEFDNSRAVQGAAQMPQRILLIAPKLAAGSAAADVPLQITSSAQGVAACGRGSFGAAMCDALFRVPQAGDVWLLPVADDEDGVEATGEITFGGSPTAAGVVSLYVAGTLVSVAVAAAATAASVATAVAAAVNANTDLPVTAAAAGVVVTLTSRHAGALGNDIDLRFNYYPLTERIPAGLTASVEAMADGATNPSVAVGLSNIGSSQYNTVICAFNDAANLALVEAELDTRWGPMHMNDGHCHVGLRGTVGTINTFLATRNNPHLTVWTMEQGGEPQPLWVKAATAGAVAAYYLAIDPARPLQTLALPGLLPAPQEKRFIREERNNILSYGGATTEVNAGGEVCIERGVTTYTQNSSGLADPSYRDIEVLYTLSLLRYQVRARFAQKYPRHKLANDGTPVQPGQPVITPKIAKAEMVALCGEWIDLGLVENLEAFKAGLAIERASGDADRLNVLLPPDLINQLRVVAAQIQYQL</sequence>
<dbReference type="AlphaFoldDB" id="A0A016XJG9"/>
<dbReference type="eggNOG" id="COG4386">
    <property type="taxonomic scope" value="Bacteria"/>
</dbReference>
<evidence type="ECO:0000313" key="5">
    <source>
        <dbReference type="Proteomes" id="UP000023268"/>
    </source>
</evidence>
<dbReference type="OrthoDB" id="5442644at2"/>
<gene>
    <name evidence="4" type="ORF">AZ34_11870</name>
</gene>
<dbReference type="InterPro" id="IPR007067">
    <property type="entry name" value="Tail_sheath"/>
</dbReference>
<feature type="domain" description="Tail sheath protein C-terminal" evidence="3">
    <location>
        <begin position="376"/>
        <end position="486"/>
    </location>
</feature>
<accession>A0A016XJG9</accession>
<comment type="caution">
    <text evidence="4">The sequence shown here is derived from an EMBL/GenBank/DDBJ whole genome shotgun (WGS) entry which is preliminary data.</text>
</comment>
<dbReference type="Pfam" id="PF17482">
    <property type="entry name" value="Phage_sheath_1C"/>
    <property type="match status" value="1"/>
</dbReference>
<dbReference type="RefSeq" id="WP_035608202.1">
    <property type="nucleotide sequence ID" value="NZ_JEMG01000001.1"/>
</dbReference>
<dbReference type="STRING" id="1458275.AZ34_11870"/>
<evidence type="ECO:0000259" key="3">
    <source>
        <dbReference type="Pfam" id="PF17482"/>
    </source>
</evidence>
<feature type="domain" description="Tail sheath protein subtilisin-like" evidence="2">
    <location>
        <begin position="205"/>
        <end position="366"/>
    </location>
</feature>
<dbReference type="Pfam" id="PF04984">
    <property type="entry name" value="Phage_sheath_1"/>
    <property type="match status" value="1"/>
</dbReference>
<evidence type="ECO:0000256" key="1">
    <source>
        <dbReference type="ARBA" id="ARBA00008005"/>
    </source>
</evidence>
<protein>
    <submittedName>
        <fullName evidence="4">Tail protein</fullName>
    </submittedName>
</protein>
<comment type="similarity">
    <text evidence="1">Belongs to the myoviridae tail sheath protein family.</text>
</comment>
<dbReference type="Proteomes" id="UP000023268">
    <property type="component" value="Unassembled WGS sequence"/>
</dbReference>
<dbReference type="PIRSF" id="PIRSF007349">
    <property type="entry name" value="Tsp_L"/>
    <property type="match status" value="1"/>
</dbReference>
<organism evidence="4 5">
    <name type="scientific">Hylemonella gracilis str. Niagara R</name>
    <dbReference type="NCBI Taxonomy" id="1458275"/>
    <lineage>
        <taxon>Bacteria</taxon>
        <taxon>Pseudomonadati</taxon>
        <taxon>Pseudomonadota</taxon>
        <taxon>Betaproteobacteria</taxon>
        <taxon>Burkholderiales</taxon>
        <taxon>Comamonadaceae</taxon>
        <taxon>Hylemonella</taxon>
    </lineage>
</organism>
<reference evidence="4 5" key="1">
    <citation type="submission" date="2014-02" db="EMBL/GenBank/DDBJ databases">
        <title>Draft Genome of Hylemonella gracilis isolated from the Niagara River.</title>
        <authorList>
            <person name="Pawlowski D.R."/>
            <person name="Koudelka G.B."/>
        </authorList>
    </citation>
    <scope>NUCLEOTIDE SEQUENCE [LARGE SCALE GENOMIC DNA]</scope>
    <source>
        <strain evidence="4 5">Niagara R</strain>
    </source>
</reference>